<dbReference type="PROSITE" id="PS51186">
    <property type="entry name" value="GNAT"/>
    <property type="match status" value="1"/>
</dbReference>
<dbReference type="InterPro" id="IPR000182">
    <property type="entry name" value="GNAT_dom"/>
</dbReference>
<evidence type="ECO:0000313" key="2">
    <source>
        <dbReference type="EMBL" id="MBA9079851.1"/>
    </source>
</evidence>
<dbReference type="GO" id="GO:0016747">
    <property type="term" value="F:acyltransferase activity, transferring groups other than amino-acyl groups"/>
    <property type="evidence" value="ECO:0007669"/>
    <property type="project" value="InterPro"/>
</dbReference>
<sequence length="138" mass="15896">METPHIQPIAPEETWALRHRVMWPAHPLSYVQLPEDGNGLHYGLFLGEQLISVASLFVQGEQAQFRKFATDTFYQGQRYGAMLLHHILQLAPALPVARVWCNARREKAAYYQKFGFTETAHTFEKSGMGFVVMEKRYP</sequence>
<proteinExistence type="predicted"/>
<organism evidence="2 3">
    <name type="scientific">Rufibacter quisquiliarum</name>
    <dbReference type="NCBI Taxonomy" id="1549639"/>
    <lineage>
        <taxon>Bacteria</taxon>
        <taxon>Pseudomonadati</taxon>
        <taxon>Bacteroidota</taxon>
        <taxon>Cytophagia</taxon>
        <taxon>Cytophagales</taxon>
        <taxon>Hymenobacteraceae</taxon>
        <taxon>Rufibacter</taxon>
    </lineage>
</organism>
<dbReference type="AlphaFoldDB" id="A0A839H1T9"/>
<evidence type="ECO:0000313" key="3">
    <source>
        <dbReference type="Proteomes" id="UP000563094"/>
    </source>
</evidence>
<name>A0A839H1T9_9BACT</name>
<dbReference type="EMBL" id="JACJIQ010000033">
    <property type="protein sequence ID" value="MBA9079851.1"/>
    <property type="molecule type" value="Genomic_DNA"/>
</dbReference>
<keyword evidence="2" id="KW-0808">Transferase</keyword>
<accession>A0A839H1T9</accession>
<protein>
    <submittedName>
        <fullName evidence="2">GNAT superfamily N-acetyltransferase</fullName>
    </submittedName>
</protein>
<reference evidence="2 3" key="1">
    <citation type="submission" date="2020-08" db="EMBL/GenBank/DDBJ databases">
        <title>Genomic Encyclopedia of Type Strains, Phase IV (KMG-IV): sequencing the most valuable type-strain genomes for metagenomic binning, comparative biology and taxonomic classification.</title>
        <authorList>
            <person name="Goeker M."/>
        </authorList>
    </citation>
    <scope>NUCLEOTIDE SEQUENCE [LARGE SCALE GENOMIC DNA]</scope>
    <source>
        <strain evidence="2 3">DSM 29854</strain>
    </source>
</reference>
<dbReference type="InterPro" id="IPR016181">
    <property type="entry name" value="Acyl_CoA_acyltransferase"/>
</dbReference>
<feature type="domain" description="N-acetyltransferase" evidence="1">
    <location>
        <begin position="1"/>
        <end position="138"/>
    </location>
</feature>
<comment type="caution">
    <text evidence="2">The sequence shown here is derived from an EMBL/GenBank/DDBJ whole genome shotgun (WGS) entry which is preliminary data.</text>
</comment>
<keyword evidence="3" id="KW-1185">Reference proteome</keyword>
<gene>
    <name evidence="2" type="ORF">FHS90_004592</name>
</gene>
<dbReference type="RefSeq" id="WP_220483137.1">
    <property type="nucleotide sequence ID" value="NZ_JACJIQ010000033.1"/>
</dbReference>
<dbReference type="Proteomes" id="UP000563094">
    <property type="component" value="Unassembled WGS sequence"/>
</dbReference>
<dbReference type="CDD" id="cd04301">
    <property type="entry name" value="NAT_SF"/>
    <property type="match status" value="1"/>
</dbReference>
<dbReference type="SUPFAM" id="SSF55729">
    <property type="entry name" value="Acyl-CoA N-acyltransferases (Nat)"/>
    <property type="match status" value="1"/>
</dbReference>
<evidence type="ECO:0000259" key="1">
    <source>
        <dbReference type="PROSITE" id="PS51186"/>
    </source>
</evidence>
<dbReference type="Gene3D" id="3.40.630.30">
    <property type="match status" value="1"/>
</dbReference>
<dbReference type="Pfam" id="PF13673">
    <property type="entry name" value="Acetyltransf_10"/>
    <property type="match status" value="1"/>
</dbReference>